<keyword evidence="11" id="KW-0694">RNA-binding</keyword>
<dbReference type="InterPro" id="IPR001650">
    <property type="entry name" value="Helicase_C-like"/>
</dbReference>
<evidence type="ECO:0000256" key="8">
    <source>
        <dbReference type="ARBA" id="ARBA00022842"/>
    </source>
</evidence>
<evidence type="ECO:0000256" key="6">
    <source>
        <dbReference type="ARBA" id="ARBA00022806"/>
    </source>
</evidence>
<evidence type="ECO:0000256" key="2">
    <source>
        <dbReference type="ARBA" id="ARBA00022723"/>
    </source>
</evidence>
<dbReference type="InterPro" id="IPR000999">
    <property type="entry name" value="RNase_III_dom"/>
</dbReference>
<gene>
    <name evidence="16" type="ORF">ROZALSC1DRAFT_30055</name>
</gene>
<evidence type="ECO:0000256" key="5">
    <source>
        <dbReference type="ARBA" id="ARBA00022801"/>
    </source>
</evidence>
<dbReference type="CDD" id="cd00593">
    <property type="entry name" value="RIBOc"/>
    <property type="match status" value="2"/>
</dbReference>
<keyword evidence="6" id="KW-0347">Helicase</keyword>
<comment type="similarity">
    <text evidence="11">Belongs to the helicase family. Dicer subfamily.</text>
</comment>
<keyword evidence="8" id="KW-0460">Magnesium</keyword>
<dbReference type="Pfam" id="PF00271">
    <property type="entry name" value="Helicase_C"/>
    <property type="match status" value="1"/>
</dbReference>
<dbReference type="GO" id="GO:0003723">
    <property type="term" value="F:RNA binding"/>
    <property type="evidence" value="ECO:0007669"/>
    <property type="project" value="UniProtKB-UniRule"/>
</dbReference>
<feature type="domain" description="RNase III" evidence="12">
    <location>
        <begin position="1047"/>
        <end position="1168"/>
    </location>
</feature>
<feature type="domain" description="RNase III" evidence="12">
    <location>
        <begin position="851"/>
        <end position="998"/>
    </location>
</feature>
<dbReference type="SMART" id="SM00490">
    <property type="entry name" value="HELICc"/>
    <property type="match status" value="1"/>
</dbReference>
<feature type="domain" description="Dicer dsRNA-binding fold" evidence="15">
    <location>
        <begin position="466"/>
        <end position="556"/>
    </location>
</feature>
<dbReference type="Gene3D" id="1.10.1520.10">
    <property type="entry name" value="Ribonuclease III domain"/>
    <property type="match status" value="2"/>
</dbReference>
<evidence type="ECO:0000313" key="16">
    <source>
        <dbReference type="EMBL" id="RKP18230.1"/>
    </source>
</evidence>
<dbReference type="EMBL" id="ML005522">
    <property type="protein sequence ID" value="RKP18230.1"/>
    <property type="molecule type" value="Genomic_DNA"/>
</dbReference>
<name>A0A4P9YIR7_ROZAC</name>
<dbReference type="InterPro" id="IPR006935">
    <property type="entry name" value="Helicase/UvrB_N"/>
</dbReference>
<keyword evidence="9" id="KW-0943">RNA-mediated gene silencing</keyword>
<evidence type="ECO:0000256" key="4">
    <source>
        <dbReference type="ARBA" id="ARBA00022741"/>
    </source>
</evidence>
<dbReference type="GO" id="GO:0006396">
    <property type="term" value="P:RNA processing"/>
    <property type="evidence" value="ECO:0007669"/>
    <property type="project" value="InterPro"/>
</dbReference>
<sequence length="1189" mass="135783">MNSEANLQTRSYQKELIRTCIAQNTIIWLPTGSGKTLIALLVLKYFFLKNPSKHVFFLVPTVALGFQQYEILSANMPCKVSFIYGDRNVDFWTMETWKKELDEHSCIVITAQVFLDGLRHAFIDKNSISTVVFDECHHGVKGHPYKLIMNEMRMSILSCRILGLSASPSKASAIESLESIFGSKIVMPDDPNEIYEYVSRAEVVTCGYTKEKVDTLSIVGTYNAEINYIYEEFGYMAVKYILKHLYAKGILRQRDISESDKLWLSEKVIVLKSLLEAEYQNDKNIKCIIFVKRRISAIVLSYILSLILENEINNPRVAIGLNGGKRSTKPQLSLLFNIDSMESINDFKNDKANILIATSVCEEGIDVSACNVVIRFDIPENMISFVQSRGRARKSNSKYIILHDLNDPRQVKLVDKFQAEEVHMEKIVRNRNHQNLEIKDYIESDELDKLKFSSEKTGASITPRSSVSLLNRYCQTLSSSGSLVLKPVFNIKNSFSCSIEMPMQCILDLSKINFDENYSSKKMAKSFSCFKLCKALYEESSLNEYFLPDIDDLFRQRKSLQPLSESSQFNMKRTILNESFPHNYSGVAIKEYLKLDVEEKCPVNFIMCTLEFKEGDTPSIAILIRESLSMKSIIEEALENINIPTSEFHIHSSNVSCLSIENLDHLLQIQIFTQCFLSVVDLAFDDTIIHDFLSFAIVPVDQNNNIDWKLIIDTIQCLPFVSDEKKSIQVDSVAYCKVTSGHRRFFHVTEISAITLEEKLPPHDAEILKAETFHQLMISRFGKTLAPNDTLVKVKAIKIYDKNNVKKVCDISNSEHSKSFAKKIYSNNYSALSVLSFYPISKGLIKYAVLIPLILDEISANLTVSAFPFKNYVPDFLDLKQSLTDRCIDRFSNYERREFLGDSVLKLLASFYVISKYPTKPEGFLSVSRDLIINNRNLCNVSMKNSISWFLINESVIYNKKWAAPGLSKSKAEMFEVRDKRQADLIESIIGSSFLKFDLDKSLEFIYEIDLFDKVYSNGVDGYLKNAFSAISSFYNSQVVEDFRNWINHLQRVLSLPPIPKEFIYLFLNAISHSSNVTETGSYERLEFLGDPVVDLIISEKLYEHSANLSPRNLSILRSAFVNQIVIGRLSYELGLPQLLFHNLDSISQLNVKYKFAVSKKPKYLAEINCDSESISKAWINMFKPPLPP</sequence>
<reference evidence="17" key="1">
    <citation type="journal article" date="2018" name="Nat. Microbiol.">
        <title>Leveraging single-cell genomics to expand the fungal tree of life.</title>
        <authorList>
            <person name="Ahrendt S.R."/>
            <person name="Quandt C.A."/>
            <person name="Ciobanu D."/>
            <person name="Clum A."/>
            <person name="Salamov A."/>
            <person name="Andreopoulos B."/>
            <person name="Cheng J.F."/>
            <person name="Woyke T."/>
            <person name="Pelin A."/>
            <person name="Henrissat B."/>
            <person name="Reynolds N.K."/>
            <person name="Benny G.L."/>
            <person name="Smith M.E."/>
            <person name="James T.Y."/>
            <person name="Grigoriev I.V."/>
        </authorList>
    </citation>
    <scope>NUCLEOTIDE SEQUENCE [LARGE SCALE GENOMIC DNA]</scope>
    <source>
        <strain evidence="17">CSF55</strain>
    </source>
</reference>
<dbReference type="InterPro" id="IPR014001">
    <property type="entry name" value="Helicase_ATP-bd"/>
</dbReference>
<keyword evidence="3" id="KW-0677">Repeat</keyword>
<comment type="cofactor">
    <cofactor evidence="1">
        <name>Mn(2+)</name>
        <dbReference type="ChEBI" id="CHEBI:29035"/>
    </cofactor>
</comment>
<dbReference type="Pfam" id="PF04851">
    <property type="entry name" value="ResIII"/>
    <property type="match status" value="1"/>
</dbReference>
<dbReference type="SMART" id="SM00535">
    <property type="entry name" value="RIBOc"/>
    <property type="match status" value="2"/>
</dbReference>
<proteinExistence type="inferred from homology"/>
<dbReference type="InterPro" id="IPR005034">
    <property type="entry name" value="Dicer_dimerisation"/>
</dbReference>
<feature type="domain" description="Helicase C-terminal" evidence="14">
    <location>
        <begin position="270"/>
        <end position="450"/>
    </location>
</feature>
<evidence type="ECO:0000256" key="9">
    <source>
        <dbReference type="ARBA" id="ARBA00023158"/>
    </source>
</evidence>
<dbReference type="PROSITE" id="PS51327">
    <property type="entry name" value="DICER_DSRBF"/>
    <property type="match status" value="1"/>
</dbReference>
<feature type="non-terminal residue" evidence="16">
    <location>
        <position position="1189"/>
    </location>
</feature>
<dbReference type="InterPro" id="IPR036389">
    <property type="entry name" value="RNase_III_sf"/>
</dbReference>
<evidence type="ECO:0000313" key="17">
    <source>
        <dbReference type="Proteomes" id="UP000281549"/>
    </source>
</evidence>
<evidence type="ECO:0000256" key="1">
    <source>
        <dbReference type="ARBA" id="ARBA00001936"/>
    </source>
</evidence>
<evidence type="ECO:0000259" key="12">
    <source>
        <dbReference type="PROSITE" id="PS50142"/>
    </source>
</evidence>
<dbReference type="PROSITE" id="PS51194">
    <property type="entry name" value="HELICASE_CTER"/>
    <property type="match status" value="1"/>
</dbReference>
<dbReference type="Proteomes" id="UP000281549">
    <property type="component" value="Unassembled WGS sequence"/>
</dbReference>
<dbReference type="GO" id="GO:0004525">
    <property type="term" value="F:ribonuclease III activity"/>
    <property type="evidence" value="ECO:0007669"/>
    <property type="project" value="InterPro"/>
</dbReference>
<evidence type="ECO:0000259" key="14">
    <source>
        <dbReference type="PROSITE" id="PS51194"/>
    </source>
</evidence>
<protein>
    <submittedName>
        <fullName evidence="16">P-loop containing nucleoside triphosphate hydrolase protein</fullName>
    </submittedName>
</protein>
<keyword evidence="10" id="KW-0464">Manganese</keyword>
<keyword evidence="2" id="KW-0479">Metal-binding</keyword>
<dbReference type="Gene3D" id="3.40.50.300">
    <property type="entry name" value="P-loop containing nucleotide triphosphate hydrolases"/>
    <property type="match status" value="2"/>
</dbReference>
<dbReference type="PROSITE" id="PS51192">
    <property type="entry name" value="HELICASE_ATP_BIND_1"/>
    <property type="match status" value="1"/>
</dbReference>
<feature type="domain" description="Helicase ATP-binding" evidence="13">
    <location>
        <begin position="16"/>
        <end position="186"/>
    </location>
</feature>
<dbReference type="GO" id="GO:0004386">
    <property type="term" value="F:helicase activity"/>
    <property type="evidence" value="ECO:0007669"/>
    <property type="project" value="UniProtKB-KW"/>
</dbReference>
<dbReference type="InterPro" id="IPR027417">
    <property type="entry name" value="P-loop_NTPase"/>
</dbReference>
<dbReference type="SMART" id="SM00487">
    <property type="entry name" value="DEXDc"/>
    <property type="match status" value="1"/>
</dbReference>
<evidence type="ECO:0000259" key="13">
    <source>
        <dbReference type="PROSITE" id="PS51192"/>
    </source>
</evidence>
<dbReference type="GO" id="GO:0031047">
    <property type="term" value="P:regulatory ncRNA-mediated gene silencing"/>
    <property type="evidence" value="ECO:0007669"/>
    <property type="project" value="UniProtKB-KW"/>
</dbReference>
<dbReference type="Pfam" id="PF00636">
    <property type="entry name" value="Ribonuclease_3"/>
    <property type="match status" value="2"/>
</dbReference>
<evidence type="ECO:0000259" key="15">
    <source>
        <dbReference type="PROSITE" id="PS51327"/>
    </source>
</evidence>
<dbReference type="SUPFAM" id="SSF69065">
    <property type="entry name" value="RNase III domain-like"/>
    <property type="match status" value="2"/>
</dbReference>
<evidence type="ECO:0000256" key="7">
    <source>
        <dbReference type="ARBA" id="ARBA00022840"/>
    </source>
</evidence>
<dbReference type="GO" id="GO:0046872">
    <property type="term" value="F:metal ion binding"/>
    <property type="evidence" value="ECO:0007669"/>
    <property type="project" value="UniProtKB-KW"/>
</dbReference>
<dbReference type="PANTHER" id="PTHR14950">
    <property type="entry name" value="DICER-RELATED"/>
    <property type="match status" value="1"/>
</dbReference>
<evidence type="ECO:0000256" key="11">
    <source>
        <dbReference type="PROSITE-ProRule" id="PRU00657"/>
    </source>
</evidence>
<dbReference type="GO" id="GO:0003677">
    <property type="term" value="F:DNA binding"/>
    <property type="evidence" value="ECO:0007669"/>
    <property type="project" value="InterPro"/>
</dbReference>
<keyword evidence="5 16" id="KW-0378">Hydrolase</keyword>
<dbReference type="AlphaFoldDB" id="A0A4P9YIR7"/>
<dbReference type="GO" id="GO:0005524">
    <property type="term" value="F:ATP binding"/>
    <property type="evidence" value="ECO:0007669"/>
    <property type="project" value="UniProtKB-KW"/>
</dbReference>
<keyword evidence="4" id="KW-0547">Nucleotide-binding</keyword>
<organism evidence="16 17">
    <name type="scientific">Rozella allomycis (strain CSF55)</name>
    <dbReference type="NCBI Taxonomy" id="988480"/>
    <lineage>
        <taxon>Eukaryota</taxon>
        <taxon>Fungi</taxon>
        <taxon>Fungi incertae sedis</taxon>
        <taxon>Cryptomycota</taxon>
        <taxon>Cryptomycota incertae sedis</taxon>
        <taxon>Rozella</taxon>
    </lineage>
</organism>
<evidence type="ECO:0000256" key="3">
    <source>
        <dbReference type="ARBA" id="ARBA00022737"/>
    </source>
</evidence>
<dbReference type="PANTHER" id="PTHR14950:SF37">
    <property type="entry name" value="ENDORIBONUCLEASE DICER"/>
    <property type="match status" value="1"/>
</dbReference>
<dbReference type="Pfam" id="PF03368">
    <property type="entry name" value="Dicer_dimer"/>
    <property type="match status" value="1"/>
</dbReference>
<dbReference type="SUPFAM" id="SSF52540">
    <property type="entry name" value="P-loop containing nucleoside triphosphate hydrolases"/>
    <property type="match status" value="1"/>
</dbReference>
<dbReference type="Gene3D" id="3.30.160.380">
    <property type="entry name" value="Dicer dimerisation domain"/>
    <property type="match status" value="1"/>
</dbReference>
<keyword evidence="7" id="KW-0067">ATP-binding</keyword>
<accession>A0A4P9YIR7</accession>
<dbReference type="InterPro" id="IPR038248">
    <property type="entry name" value="Dicer_dimer_sf"/>
</dbReference>
<dbReference type="PROSITE" id="PS50142">
    <property type="entry name" value="RNASE_3_2"/>
    <property type="match status" value="2"/>
</dbReference>
<evidence type="ECO:0000256" key="10">
    <source>
        <dbReference type="ARBA" id="ARBA00023211"/>
    </source>
</evidence>